<keyword evidence="2" id="KW-1185">Reference proteome</keyword>
<dbReference type="AlphaFoldDB" id="A0AAV7M8K6"/>
<protein>
    <submittedName>
        <fullName evidence="1">Uncharacterized protein</fullName>
    </submittedName>
</protein>
<dbReference type="EMBL" id="JANPWB010000014">
    <property type="protein sequence ID" value="KAJ1100101.1"/>
    <property type="molecule type" value="Genomic_DNA"/>
</dbReference>
<dbReference type="Proteomes" id="UP001066276">
    <property type="component" value="Chromosome 10"/>
</dbReference>
<evidence type="ECO:0000313" key="2">
    <source>
        <dbReference type="Proteomes" id="UP001066276"/>
    </source>
</evidence>
<accession>A0AAV7M8K6</accession>
<sequence>MSTCHCLLPGRPSLKNALCVESWVSHLLGHCLPAYCPPLPRVKEATAGCRATPEADGDELGCAWGTSRALESDLQEDRNRAAWWVRVRQIPICSQHGGLIQPQGSYLHRCSRAAMEVAAADPDWF</sequence>
<gene>
    <name evidence="1" type="ORF">NDU88_005190</name>
</gene>
<name>A0AAV7M8K6_PLEWA</name>
<comment type="caution">
    <text evidence="1">The sequence shown here is derived from an EMBL/GenBank/DDBJ whole genome shotgun (WGS) entry which is preliminary data.</text>
</comment>
<proteinExistence type="predicted"/>
<evidence type="ECO:0000313" key="1">
    <source>
        <dbReference type="EMBL" id="KAJ1100101.1"/>
    </source>
</evidence>
<organism evidence="1 2">
    <name type="scientific">Pleurodeles waltl</name>
    <name type="common">Iberian ribbed newt</name>
    <dbReference type="NCBI Taxonomy" id="8319"/>
    <lineage>
        <taxon>Eukaryota</taxon>
        <taxon>Metazoa</taxon>
        <taxon>Chordata</taxon>
        <taxon>Craniata</taxon>
        <taxon>Vertebrata</taxon>
        <taxon>Euteleostomi</taxon>
        <taxon>Amphibia</taxon>
        <taxon>Batrachia</taxon>
        <taxon>Caudata</taxon>
        <taxon>Salamandroidea</taxon>
        <taxon>Salamandridae</taxon>
        <taxon>Pleurodelinae</taxon>
        <taxon>Pleurodeles</taxon>
    </lineage>
</organism>
<reference evidence="1" key="1">
    <citation type="journal article" date="2022" name="bioRxiv">
        <title>Sequencing and chromosome-scale assembly of the giantPleurodeles waltlgenome.</title>
        <authorList>
            <person name="Brown T."/>
            <person name="Elewa A."/>
            <person name="Iarovenko S."/>
            <person name="Subramanian E."/>
            <person name="Araus A.J."/>
            <person name="Petzold A."/>
            <person name="Susuki M."/>
            <person name="Suzuki K.-i.T."/>
            <person name="Hayashi T."/>
            <person name="Toyoda A."/>
            <person name="Oliveira C."/>
            <person name="Osipova E."/>
            <person name="Leigh N.D."/>
            <person name="Simon A."/>
            <person name="Yun M.H."/>
        </authorList>
    </citation>
    <scope>NUCLEOTIDE SEQUENCE</scope>
    <source>
        <strain evidence="1">20211129_DDA</strain>
        <tissue evidence="1">Liver</tissue>
    </source>
</reference>